<gene>
    <name evidence="3" type="ORF">ACE1CA_11600</name>
</gene>
<feature type="region of interest" description="Disordered" evidence="1">
    <location>
        <begin position="108"/>
        <end position="158"/>
    </location>
</feature>
<evidence type="ECO:0000313" key="3">
    <source>
        <dbReference type="EMBL" id="MFB2835166.1"/>
    </source>
</evidence>
<keyword evidence="2" id="KW-1133">Transmembrane helix</keyword>
<name>A0ABV4WJN8_9CYAN</name>
<feature type="transmembrane region" description="Helical" evidence="2">
    <location>
        <begin position="242"/>
        <end position="263"/>
    </location>
</feature>
<reference evidence="3 4" key="1">
    <citation type="submission" date="2024-09" db="EMBL/GenBank/DDBJ databases">
        <title>Floridaenema gen nov. (Aerosakkonemataceae, Aerosakkonematales ord. nov., Cyanobacteria) from benthic tropical and subtropical fresh waters, with the description of four new species.</title>
        <authorList>
            <person name="Moretto J.A."/>
            <person name="Berthold D.E."/>
            <person name="Lefler F.W."/>
            <person name="Huang I.-S."/>
            <person name="Laughinghouse H. IV."/>
        </authorList>
    </citation>
    <scope>NUCLEOTIDE SEQUENCE [LARGE SCALE GENOMIC DNA]</scope>
    <source>
        <strain evidence="3 4">BLCC-F167</strain>
    </source>
</reference>
<evidence type="ECO:0000256" key="2">
    <source>
        <dbReference type="SAM" id="Phobius"/>
    </source>
</evidence>
<feature type="transmembrane region" description="Helical" evidence="2">
    <location>
        <begin position="177"/>
        <end position="200"/>
    </location>
</feature>
<feature type="compositionally biased region" description="Polar residues" evidence="1">
    <location>
        <begin position="108"/>
        <end position="117"/>
    </location>
</feature>
<evidence type="ECO:0000256" key="1">
    <source>
        <dbReference type="SAM" id="MobiDB-lite"/>
    </source>
</evidence>
<keyword evidence="2" id="KW-0472">Membrane</keyword>
<dbReference type="Proteomes" id="UP001576780">
    <property type="component" value="Unassembled WGS sequence"/>
</dbReference>
<accession>A0ABV4WJN8</accession>
<feature type="compositionally biased region" description="Polar residues" evidence="1">
    <location>
        <begin position="130"/>
        <end position="151"/>
    </location>
</feature>
<protein>
    <submittedName>
        <fullName evidence="3">Uncharacterized protein</fullName>
    </submittedName>
</protein>
<organism evidence="3 4">
    <name type="scientific">Floridaenema evergladense BLCC-F167</name>
    <dbReference type="NCBI Taxonomy" id="3153639"/>
    <lineage>
        <taxon>Bacteria</taxon>
        <taxon>Bacillati</taxon>
        <taxon>Cyanobacteriota</taxon>
        <taxon>Cyanophyceae</taxon>
        <taxon>Oscillatoriophycideae</taxon>
        <taxon>Aerosakkonematales</taxon>
        <taxon>Aerosakkonemataceae</taxon>
        <taxon>Floridanema</taxon>
        <taxon>Floridanema evergladense</taxon>
    </lineage>
</organism>
<comment type="caution">
    <text evidence="3">The sequence shown here is derived from an EMBL/GenBank/DDBJ whole genome shotgun (WGS) entry which is preliminary data.</text>
</comment>
<dbReference type="EMBL" id="JBHFNT010000097">
    <property type="protein sequence ID" value="MFB2835166.1"/>
    <property type="molecule type" value="Genomic_DNA"/>
</dbReference>
<evidence type="ECO:0000313" key="4">
    <source>
        <dbReference type="Proteomes" id="UP001576780"/>
    </source>
</evidence>
<dbReference type="RefSeq" id="WP_413277588.1">
    <property type="nucleotide sequence ID" value="NZ_JBHFNT010000097.1"/>
</dbReference>
<keyword evidence="2" id="KW-0812">Transmembrane</keyword>
<feature type="transmembrane region" description="Helical" evidence="2">
    <location>
        <begin position="212"/>
        <end position="236"/>
    </location>
</feature>
<proteinExistence type="predicted"/>
<keyword evidence="4" id="KW-1185">Reference proteome</keyword>
<sequence length="306" mass="32786">MKNKEKSANSQFSAGVSFQANGDARFVSQNVRDIGSQFKAKMSRMANSPASSREGFAYEYIDAIDQQFNLGGGYKVEVPDINGKNSPDILIKSRSSGNLVKEQQLKLNSRTADNAANSGAYGKQEIRTPKGQTRKPTNSKVKESNVSTSEVSKGAKNPHQANSKYQFKAAMAEIANAAAIGAITGAVAATLMSSLVHFLAVERGEMEIDHAIAAVFINTIEGAVIGSASGGLFAAIPAFIPALIPVLNIISVPLLTVGAFQLVNQVGEIIDRHTFAKRNAVLEEVHRQDAAFFESFDQQVMAYLQS</sequence>